<reference evidence="1 2" key="1">
    <citation type="submission" date="2011-02" db="EMBL/GenBank/DDBJ databases">
        <authorList>
            <person name="Nelson K.E."/>
            <person name="Sutton G."/>
            <person name="Torralba M."/>
            <person name="Durkin S."/>
            <person name="Harkins D."/>
            <person name="Montgomery R."/>
            <person name="Ziemer C."/>
            <person name="Klaassens E."/>
            <person name="Ocuiv P."/>
            <person name="Morrison M."/>
        </authorList>
    </citation>
    <scope>NUCLEOTIDE SEQUENCE [LARGE SCALE GENOMIC DNA]</scope>
    <source>
        <strain evidence="1 2">8</strain>
    </source>
</reference>
<accession>E9SHA5</accession>
<sequence length="134" mass="14635">MNVFLTDVKEVNGSTIVTARNGLGKVCGIWHFDEAPIKDGTYGIEFTFGGNEDTDITEIAVVEGKRASFSTDGTTDTFTAVCEDIEEDGDGAVLYLRFSPDGLEMLAVSERGRINIGDMVRFSFPCEKVGIYPY</sequence>
<evidence type="ECO:0000313" key="2">
    <source>
        <dbReference type="Proteomes" id="UP000004259"/>
    </source>
</evidence>
<gene>
    <name evidence="1" type="ORF">CUS_7633</name>
</gene>
<dbReference type="AlphaFoldDB" id="E9SHA5"/>
<keyword evidence="2" id="KW-1185">Reference proteome</keyword>
<comment type="caution">
    <text evidence="1">The sequence shown here is derived from an EMBL/GenBank/DDBJ whole genome shotgun (WGS) entry which is preliminary data.</text>
</comment>
<evidence type="ECO:0008006" key="3">
    <source>
        <dbReference type="Google" id="ProtNLM"/>
    </source>
</evidence>
<organism evidence="1 2">
    <name type="scientific">Ruminococcus albus 8</name>
    <dbReference type="NCBI Taxonomy" id="246199"/>
    <lineage>
        <taxon>Bacteria</taxon>
        <taxon>Bacillati</taxon>
        <taxon>Bacillota</taxon>
        <taxon>Clostridia</taxon>
        <taxon>Eubacteriales</taxon>
        <taxon>Oscillospiraceae</taxon>
        <taxon>Ruminococcus</taxon>
    </lineage>
</organism>
<name>E9SHA5_RUMAL</name>
<proteinExistence type="predicted"/>
<protein>
    <recommendedName>
        <fullName evidence="3">TOBE domain protein</fullName>
    </recommendedName>
</protein>
<dbReference type="STRING" id="246199.CUS_7633"/>
<evidence type="ECO:0000313" key="1">
    <source>
        <dbReference type="EMBL" id="EGC01419.1"/>
    </source>
</evidence>
<dbReference type="OrthoDB" id="2086318at2"/>
<dbReference type="EMBL" id="ADKM02000130">
    <property type="protein sequence ID" value="EGC01419.1"/>
    <property type="molecule type" value="Genomic_DNA"/>
</dbReference>
<dbReference type="Proteomes" id="UP000004259">
    <property type="component" value="Unassembled WGS sequence"/>
</dbReference>
<dbReference type="RefSeq" id="WP_002852946.1">
    <property type="nucleotide sequence ID" value="NZ_ADKM02000130.1"/>
</dbReference>
<dbReference type="eggNOG" id="ENOG502ZMCN">
    <property type="taxonomic scope" value="Bacteria"/>
</dbReference>